<name>A0A936ND07_9ACTN</name>
<organism evidence="1 2">
    <name type="scientific">Candidatus Neomicrothrix subdominans</name>
    <dbReference type="NCBI Taxonomy" id="2954438"/>
    <lineage>
        <taxon>Bacteria</taxon>
        <taxon>Bacillati</taxon>
        <taxon>Actinomycetota</taxon>
        <taxon>Acidimicrobiia</taxon>
        <taxon>Acidimicrobiales</taxon>
        <taxon>Microthrixaceae</taxon>
        <taxon>Candidatus Neomicrothrix</taxon>
    </lineage>
</organism>
<evidence type="ECO:0000313" key="2">
    <source>
        <dbReference type="Proteomes" id="UP000727993"/>
    </source>
</evidence>
<dbReference type="Proteomes" id="UP000727993">
    <property type="component" value="Unassembled WGS sequence"/>
</dbReference>
<accession>A0A936ND07</accession>
<protein>
    <submittedName>
        <fullName evidence="1">Uncharacterized protein</fullName>
    </submittedName>
</protein>
<dbReference type="EMBL" id="JADJZA010000006">
    <property type="protein sequence ID" value="MBK9297173.1"/>
    <property type="molecule type" value="Genomic_DNA"/>
</dbReference>
<gene>
    <name evidence="1" type="ORF">IPN02_10140</name>
</gene>
<evidence type="ECO:0000313" key="1">
    <source>
        <dbReference type="EMBL" id="MBK9297173.1"/>
    </source>
</evidence>
<dbReference type="AlphaFoldDB" id="A0A936ND07"/>
<comment type="caution">
    <text evidence="1">The sequence shown here is derived from an EMBL/GenBank/DDBJ whole genome shotgun (WGS) entry which is preliminary data.</text>
</comment>
<sequence>MLTRVMRIVHESGRQLSHGGPKPVKAPLESRSAFLTSVIESTGTGVDVRVDQRVGVETHLAGHPAQVDREAT</sequence>
<reference evidence="1 2" key="1">
    <citation type="submission" date="2020-10" db="EMBL/GenBank/DDBJ databases">
        <title>Connecting structure to function with the recovery of over 1000 high-quality activated sludge metagenome-assembled genomes encoding full-length rRNA genes using long-read sequencing.</title>
        <authorList>
            <person name="Singleton C.M."/>
            <person name="Petriglieri F."/>
            <person name="Kristensen J.M."/>
            <person name="Kirkegaard R.H."/>
            <person name="Michaelsen T.Y."/>
            <person name="Andersen M.H."/>
            <person name="Karst S.M."/>
            <person name="Dueholm M.S."/>
            <person name="Nielsen P.H."/>
            <person name="Albertsen M."/>
        </authorList>
    </citation>
    <scope>NUCLEOTIDE SEQUENCE [LARGE SCALE GENOMIC DNA]</scope>
    <source>
        <strain evidence="1">Lyne_18-Q3-R50-59_MAXAC.006</strain>
    </source>
</reference>
<proteinExistence type="predicted"/>